<evidence type="ECO:0000313" key="3">
    <source>
        <dbReference type="EMBL" id="ACF86723.1"/>
    </source>
</evidence>
<evidence type="ECO:0000256" key="2">
    <source>
        <dbReference type="SAM" id="Phobius"/>
    </source>
</evidence>
<keyword evidence="2" id="KW-1133">Transmembrane helix</keyword>
<keyword evidence="2" id="KW-0812">Transmembrane</keyword>
<feature type="transmembrane region" description="Helical" evidence="2">
    <location>
        <begin position="40"/>
        <end position="59"/>
    </location>
</feature>
<sequence>MSTLNSSSVEEPPLPTVALRSVSDGSASGATKTPGTPSDAPTATVNAGMLLVMVFTALLI</sequence>
<keyword evidence="2" id="KW-0472">Membrane</keyword>
<proteinExistence type="evidence at transcript level"/>
<accession>B4FX80</accession>
<feature type="compositionally biased region" description="Polar residues" evidence="1">
    <location>
        <begin position="23"/>
        <end position="43"/>
    </location>
</feature>
<name>B4FX80_MAIZE</name>
<organism evidence="3">
    <name type="scientific">Zea mays</name>
    <name type="common">Maize</name>
    <dbReference type="NCBI Taxonomy" id="4577"/>
    <lineage>
        <taxon>Eukaryota</taxon>
        <taxon>Viridiplantae</taxon>
        <taxon>Streptophyta</taxon>
        <taxon>Embryophyta</taxon>
        <taxon>Tracheophyta</taxon>
        <taxon>Spermatophyta</taxon>
        <taxon>Magnoliopsida</taxon>
        <taxon>Liliopsida</taxon>
        <taxon>Poales</taxon>
        <taxon>Poaceae</taxon>
        <taxon>PACMAD clade</taxon>
        <taxon>Panicoideae</taxon>
        <taxon>Andropogonodae</taxon>
        <taxon>Andropogoneae</taxon>
        <taxon>Tripsacinae</taxon>
        <taxon>Zea</taxon>
    </lineage>
</organism>
<reference evidence="3" key="1">
    <citation type="journal article" date="2009" name="PLoS Genet.">
        <title>Sequencing, mapping, and analysis of 27,455 maize full-length cDNAs.</title>
        <authorList>
            <person name="Soderlund C."/>
            <person name="Descour A."/>
            <person name="Kudrna D."/>
            <person name="Bomhoff M."/>
            <person name="Boyd L."/>
            <person name="Currie J."/>
            <person name="Angelova A."/>
            <person name="Collura K."/>
            <person name="Wissotski M."/>
            <person name="Ashley E."/>
            <person name="Morrow D."/>
            <person name="Fernandes J."/>
            <person name="Walbot V."/>
            <person name="Yu Y."/>
        </authorList>
    </citation>
    <scope>NUCLEOTIDE SEQUENCE</scope>
    <source>
        <strain evidence="3">B73</strain>
    </source>
</reference>
<feature type="region of interest" description="Disordered" evidence="1">
    <location>
        <begin position="1"/>
        <end position="43"/>
    </location>
</feature>
<dbReference type="AlphaFoldDB" id="B4FX80"/>
<dbReference type="EMBL" id="BT041718">
    <property type="protein sequence ID" value="ACF86723.1"/>
    <property type="molecule type" value="mRNA"/>
</dbReference>
<evidence type="ECO:0000256" key="1">
    <source>
        <dbReference type="SAM" id="MobiDB-lite"/>
    </source>
</evidence>
<protein>
    <submittedName>
        <fullName evidence="3">Uncharacterized protein</fullName>
    </submittedName>
</protein>